<gene>
    <name evidence="2" type="ORF">BegalDRAFT_1284</name>
</gene>
<dbReference type="Proteomes" id="UP000005744">
    <property type="component" value="Unassembled WGS sequence"/>
</dbReference>
<keyword evidence="3" id="KW-1185">Reference proteome</keyword>
<proteinExistence type="predicted"/>
<evidence type="ECO:0000313" key="2">
    <source>
        <dbReference type="EMBL" id="EIJ42181.1"/>
    </source>
</evidence>
<dbReference type="OrthoDB" id="5629189at2"/>
<reference evidence="2 3" key="1">
    <citation type="submission" date="2011-11" db="EMBL/GenBank/DDBJ databases">
        <title>Improved High-Quality Draft sequence of Beggiatoa alba B18lD.</title>
        <authorList>
            <consortium name="US DOE Joint Genome Institute"/>
            <person name="Lucas S."/>
            <person name="Han J."/>
            <person name="Lapidus A."/>
            <person name="Cheng J.-F."/>
            <person name="Goodwin L."/>
            <person name="Pitluck S."/>
            <person name="Peters L."/>
            <person name="Mikhailova N."/>
            <person name="Held B."/>
            <person name="Detter J.C."/>
            <person name="Han C."/>
            <person name="Tapia R."/>
            <person name="Land M."/>
            <person name="Hauser L."/>
            <person name="Kyrpides N."/>
            <person name="Ivanova N."/>
            <person name="Pagani I."/>
            <person name="Samuel K."/>
            <person name="Teske A."/>
            <person name="Mueller J."/>
            <person name="Woyke T."/>
        </authorList>
    </citation>
    <scope>NUCLEOTIDE SEQUENCE [LARGE SCALE GENOMIC DNA]</scope>
    <source>
        <strain evidence="2 3">B18LD</strain>
    </source>
</reference>
<feature type="signal peptide" evidence="1">
    <location>
        <begin position="1"/>
        <end position="23"/>
    </location>
</feature>
<name>I3CEY8_9GAMM</name>
<keyword evidence="1" id="KW-0732">Signal</keyword>
<evidence type="ECO:0008006" key="4">
    <source>
        <dbReference type="Google" id="ProtNLM"/>
    </source>
</evidence>
<dbReference type="AlphaFoldDB" id="I3CEY8"/>
<organism evidence="2 3">
    <name type="scientific">Beggiatoa alba B18LD</name>
    <dbReference type="NCBI Taxonomy" id="395493"/>
    <lineage>
        <taxon>Bacteria</taxon>
        <taxon>Pseudomonadati</taxon>
        <taxon>Pseudomonadota</taxon>
        <taxon>Gammaproteobacteria</taxon>
        <taxon>Thiotrichales</taxon>
        <taxon>Thiotrichaceae</taxon>
        <taxon>Beggiatoa</taxon>
    </lineage>
</organism>
<sequence length="485" mass="51688">MKKLTLSLAVATSLKLLPTVATAETFIYGSATEPRSTGYPIYAMEQPLEAANHYWNVTGNTLVVRFLTIPSYTVTSSTPLFVKIALRNGVRFSNAPSLLCKTTAGMTAAVKVSLGSSNTARATFSLKTGYRISPISGYCSLLVLSGTTAAKTAYYNLGSVREDKIFSATVEYKNAFAVKTTAYVGRYVTFQQAAALAVSRVDTAGVAANAVIDVKESSKKFISTTEVNDQNAFVGRVSYKGSNDGAITNSMLRNTATFVTVPHILQTALLTVQGDSLINASKIRLVTAGLTNECLLGTTIAEIVPTGNSVSFAISPTAVSAGVNICLEVNGTDAIEPSQLTVTLGGTPKNDWTPDFGDPNMNIHQITKNGATFRVLNIPAVLTTDATTPQDRAYIRLYNTNSFAAVVRGTMYAQDGYLIGDSIVIGTLQPHEVRVLDASWLQGNFGLWSGRARLVIDVEAEEFSVQATIRSRSGVLTNLSSEATD</sequence>
<dbReference type="EMBL" id="JH600070">
    <property type="protein sequence ID" value="EIJ42181.1"/>
    <property type="molecule type" value="Genomic_DNA"/>
</dbReference>
<dbReference type="HOGENOM" id="CLU_582238_0_0_6"/>
<evidence type="ECO:0000256" key="1">
    <source>
        <dbReference type="SAM" id="SignalP"/>
    </source>
</evidence>
<protein>
    <recommendedName>
        <fullName evidence="4">IPT/TIG domain-containing protein</fullName>
    </recommendedName>
</protein>
<accession>I3CEY8</accession>
<dbReference type="RefSeq" id="WP_002684892.1">
    <property type="nucleotide sequence ID" value="NZ_JH600070.1"/>
</dbReference>
<feature type="chain" id="PRO_5003668818" description="IPT/TIG domain-containing protein" evidence="1">
    <location>
        <begin position="24"/>
        <end position="485"/>
    </location>
</feature>
<evidence type="ECO:0000313" key="3">
    <source>
        <dbReference type="Proteomes" id="UP000005744"/>
    </source>
</evidence>
<dbReference type="eggNOG" id="ENOG50346P9">
    <property type="taxonomic scope" value="Bacteria"/>
</dbReference>